<dbReference type="PANTHER" id="PTHR37539:SF1">
    <property type="entry name" value="ER-BOUND OXYGENASE MPAB_MPAB'_RUBBER OXYGENASE CATALYTIC DOMAIN-CONTAINING PROTEIN"/>
    <property type="match status" value="1"/>
</dbReference>
<dbReference type="InterPro" id="IPR018713">
    <property type="entry name" value="MPAB/Lcp_cat_dom"/>
</dbReference>
<feature type="domain" description="ER-bound oxygenase mpaB/mpaB'/Rubber oxygenase catalytic" evidence="1">
    <location>
        <begin position="137"/>
        <end position="357"/>
    </location>
</feature>
<dbReference type="PANTHER" id="PTHR37539">
    <property type="entry name" value="SECRETED PROTEIN-RELATED"/>
    <property type="match status" value="1"/>
</dbReference>
<dbReference type="GO" id="GO:0016491">
    <property type="term" value="F:oxidoreductase activity"/>
    <property type="evidence" value="ECO:0007669"/>
    <property type="project" value="InterPro"/>
</dbReference>
<accession>A0A2R4CD24</accession>
<name>A0A2R4CD24_9BURK</name>
<evidence type="ECO:0000259" key="1">
    <source>
        <dbReference type="Pfam" id="PF09995"/>
    </source>
</evidence>
<dbReference type="InterPro" id="IPR037473">
    <property type="entry name" value="Lcp-like"/>
</dbReference>
<dbReference type="EMBL" id="CP028324">
    <property type="protein sequence ID" value="AVR97505.1"/>
    <property type="molecule type" value="Genomic_DNA"/>
</dbReference>
<dbReference type="Proteomes" id="UP000240505">
    <property type="component" value="Chromosome"/>
</dbReference>
<protein>
    <submittedName>
        <fullName evidence="2">DUF2236 domain-containing protein</fullName>
    </submittedName>
</protein>
<reference evidence="2 3" key="1">
    <citation type="submission" date="2018-03" db="EMBL/GenBank/DDBJ databases">
        <title>Massilia armeniaca sp. nov., isolated from desert soil.</title>
        <authorList>
            <person name="Huang H."/>
            <person name="Ren M."/>
        </authorList>
    </citation>
    <scope>NUCLEOTIDE SEQUENCE [LARGE SCALE GENOMIC DNA]</scope>
    <source>
        <strain evidence="2 3">ZMN-3</strain>
    </source>
</reference>
<dbReference type="AlphaFoldDB" id="A0A2R4CD24"/>
<sequence>MGAAPLGALATSPELRADPLADDTIARVIDACDSPSGPWTAIGIVNREVARWQTNADLVDWRASPGTPPAVAAALETYVREGSTLPDWADGAKIARAEMLFMEMSMVSCALLFCASLPECYVLPDLAGVLHTAGQLEQHTDYRVRSTAAMIFPVMMRGGLTTLDGGGIAQVLKVRLIHATIRHLILRTNPARVVAGNERPVIAPRRMQGQGLYDTLYANGWDIARHGVPCNQQELAYTLLTFHYVFLRGLHGLGVPFRPEDEEDYLHAWNVMGHVLGIERALMPWSMAEAKRLFHELQQRGRTQSWLPDPRPGLGRALMNMMANEIPLRSFKSFPVLLTRHLCGSATSKDLGLNHCVGLPTWIAFLVTMGITRAVDWIVRRFVPQFSLCRMVTRAVGYRLTVRMLMDETRPLKLPATLLNQVNTAVHSWERDPKAPRWVNRLESKLAGRRQESA</sequence>
<dbReference type="RefSeq" id="WP_107142850.1">
    <property type="nucleotide sequence ID" value="NZ_CP028324.1"/>
</dbReference>
<keyword evidence="3" id="KW-1185">Reference proteome</keyword>
<proteinExistence type="predicted"/>
<dbReference type="KEGG" id="masz:C9I28_19045"/>
<organism evidence="2 3">
    <name type="scientific">Pseudoduganella armeniaca</name>
    <dbReference type="NCBI Taxonomy" id="2072590"/>
    <lineage>
        <taxon>Bacteria</taxon>
        <taxon>Pseudomonadati</taxon>
        <taxon>Pseudomonadota</taxon>
        <taxon>Betaproteobacteria</taxon>
        <taxon>Burkholderiales</taxon>
        <taxon>Oxalobacteraceae</taxon>
        <taxon>Telluria group</taxon>
        <taxon>Pseudoduganella</taxon>
    </lineage>
</organism>
<evidence type="ECO:0000313" key="2">
    <source>
        <dbReference type="EMBL" id="AVR97505.1"/>
    </source>
</evidence>
<evidence type="ECO:0000313" key="3">
    <source>
        <dbReference type="Proteomes" id="UP000240505"/>
    </source>
</evidence>
<dbReference type="Pfam" id="PF09995">
    <property type="entry name" value="MPAB_Lcp_cat"/>
    <property type="match status" value="1"/>
</dbReference>
<gene>
    <name evidence="2" type="ORF">C9I28_19045</name>
</gene>
<dbReference type="OrthoDB" id="6072815at2"/>